<comment type="similarity">
    <text evidence="1 4">Belongs to the short-chain dehydrogenases/reductases (SDR) family.</text>
</comment>
<keyword evidence="2" id="KW-0521">NADP</keyword>
<evidence type="ECO:0000313" key="7">
    <source>
        <dbReference type="Proteomes" id="UP001174694"/>
    </source>
</evidence>
<accession>A0AA38VLB7</accession>
<gene>
    <name evidence="6" type="ORF">NKR23_g8408</name>
</gene>
<proteinExistence type="inferred from homology"/>
<dbReference type="InterPro" id="IPR002347">
    <property type="entry name" value="SDR_fam"/>
</dbReference>
<dbReference type="PRINTS" id="PR00080">
    <property type="entry name" value="SDRFAMILY"/>
</dbReference>
<dbReference type="EMBL" id="JANBVO010000029">
    <property type="protein sequence ID" value="KAJ9138708.1"/>
    <property type="molecule type" value="Genomic_DNA"/>
</dbReference>
<dbReference type="Pfam" id="PF00106">
    <property type="entry name" value="adh_short"/>
    <property type="match status" value="1"/>
</dbReference>
<evidence type="ECO:0000256" key="3">
    <source>
        <dbReference type="ARBA" id="ARBA00023002"/>
    </source>
</evidence>
<dbReference type="Gene3D" id="3.40.50.720">
    <property type="entry name" value="NAD(P)-binding Rossmann-like Domain"/>
    <property type="match status" value="1"/>
</dbReference>
<dbReference type="GO" id="GO:0048038">
    <property type="term" value="F:quinone binding"/>
    <property type="evidence" value="ECO:0007669"/>
    <property type="project" value="TreeGrafter"/>
</dbReference>
<dbReference type="PANTHER" id="PTHR42760">
    <property type="entry name" value="SHORT-CHAIN DEHYDROGENASES/REDUCTASES FAMILY MEMBER"/>
    <property type="match status" value="1"/>
</dbReference>
<keyword evidence="7" id="KW-1185">Reference proteome</keyword>
<evidence type="ECO:0000256" key="1">
    <source>
        <dbReference type="ARBA" id="ARBA00006484"/>
    </source>
</evidence>
<dbReference type="GO" id="GO:0006633">
    <property type="term" value="P:fatty acid biosynthetic process"/>
    <property type="evidence" value="ECO:0007669"/>
    <property type="project" value="TreeGrafter"/>
</dbReference>
<keyword evidence="3" id="KW-0560">Oxidoreductase</keyword>
<dbReference type="Proteomes" id="UP001174694">
    <property type="component" value="Unassembled WGS sequence"/>
</dbReference>
<evidence type="ECO:0000256" key="2">
    <source>
        <dbReference type="ARBA" id="ARBA00022857"/>
    </source>
</evidence>
<sequence>MTILSLAGKKAVITGGSRGIGLAIAQRFASEGAACVLIGRPASTGTLASAVEKLPPAAHPNHHAFVAGSVSDSWTWEQVLEKHDRADILVNAAGISQERLLFKMDDLAIQSILDTNLLGATLGCRVLGKRMARRGGGCIINVSSLLAYKGGRGASVYAASKAGMLGLTSALSLELGRLGVRVNALVPGYIQTQMTEDLNEASVTKGIPLGRMGTVEEVADAAAFLAKNPYANNCVLNIDGGLSAA</sequence>
<dbReference type="AlphaFoldDB" id="A0AA38VLB7"/>
<reference evidence="6" key="1">
    <citation type="submission" date="2022-07" db="EMBL/GenBank/DDBJ databases">
        <title>Fungi with potential for degradation of polypropylene.</title>
        <authorList>
            <person name="Gostincar C."/>
        </authorList>
    </citation>
    <scope>NUCLEOTIDE SEQUENCE</scope>
    <source>
        <strain evidence="6">EXF-13308</strain>
    </source>
</reference>
<comment type="caution">
    <text evidence="6">The sequence shown here is derived from an EMBL/GenBank/DDBJ whole genome shotgun (WGS) entry which is preliminary data.</text>
</comment>
<evidence type="ECO:0000313" key="6">
    <source>
        <dbReference type="EMBL" id="KAJ9138708.1"/>
    </source>
</evidence>
<dbReference type="SMART" id="SM00822">
    <property type="entry name" value="PKS_KR"/>
    <property type="match status" value="1"/>
</dbReference>
<dbReference type="GO" id="GO:0016616">
    <property type="term" value="F:oxidoreductase activity, acting on the CH-OH group of donors, NAD or NADP as acceptor"/>
    <property type="evidence" value="ECO:0007669"/>
    <property type="project" value="TreeGrafter"/>
</dbReference>
<feature type="domain" description="Ketoreductase" evidence="5">
    <location>
        <begin position="9"/>
        <end position="188"/>
    </location>
</feature>
<dbReference type="FunFam" id="3.40.50.720:FF:000173">
    <property type="entry name" value="3-oxoacyl-[acyl-carrier protein] reductase"/>
    <property type="match status" value="1"/>
</dbReference>
<protein>
    <submittedName>
        <fullName evidence="6">Gluconate 5-dehydrogenase</fullName>
    </submittedName>
</protein>
<dbReference type="PANTHER" id="PTHR42760:SF133">
    <property type="entry name" value="3-OXOACYL-[ACYL-CARRIER-PROTEIN] REDUCTASE"/>
    <property type="match status" value="1"/>
</dbReference>
<evidence type="ECO:0000259" key="5">
    <source>
        <dbReference type="SMART" id="SM00822"/>
    </source>
</evidence>
<dbReference type="InterPro" id="IPR036291">
    <property type="entry name" value="NAD(P)-bd_dom_sf"/>
</dbReference>
<dbReference type="SUPFAM" id="SSF51735">
    <property type="entry name" value="NAD(P)-binding Rossmann-fold domains"/>
    <property type="match status" value="1"/>
</dbReference>
<dbReference type="InterPro" id="IPR020904">
    <property type="entry name" value="Sc_DH/Rdtase_CS"/>
</dbReference>
<dbReference type="PRINTS" id="PR00081">
    <property type="entry name" value="GDHRDH"/>
</dbReference>
<dbReference type="InterPro" id="IPR057326">
    <property type="entry name" value="KR_dom"/>
</dbReference>
<name>A0AA38VLB7_9PEZI</name>
<evidence type="ECO:0000256" key="4">
    <source>
        <dbReference type="RuleBase" id="RU000363"/>
    </source>
</evidence>
<dbReference type="PROSITE" id="PS00061">
    <property type="entry name" value="ADH_SHORT"/>
    <property type="match status" value="1"/>
</dbReference>
<organism evidence="6 7">
    <name type="scientific">Pleurostoma richardsiae</name>
    <dbReference type="NCBI Taxonomy" id="41990"/>
    <lineage>
        <taxon>Eukaryota</taxon>
        <taxon>Fungi</taxon>
        <taxon>Dikarya</taxon>
        <taxon>Ascomycota</taxon>
        <taxon>Pezizomycotina</taxon>
        <taxon>Sordariomycetes</taxon>
        <taxon>Sordariomycetidae</taxon>
        <taxon>Calosphaeriales</taxon>
        <taxon>Pleurostomataceae</taxon>
        <taxon>Pleurostoma</taxon>
    </lineage>
</organism>